<organism evidence="1 2">
    <name type="scientific">Escherichia coli M605</name>
    <dbReference type="NCBI Taxonomy" id="656417"/>
    <lineage>
        <taxon>Bacteria</taxon>
        <taxon>Pseudomonadati</taxon>
        <taxon>Pseudomonadota</taxon>
        <taxon>Gammaproteobacteria</taxon>
        <taxon>Enterobacterales</taxon>
        <taxon>Enterobacteriaceae</taxon>
        <taxon>Escherichia</taxon>
    </lineage>
</organism>
<evidence type="ECO:0000313" key="1">
    <source>
        <dbReference type="EMBL" id="EGI16867.1"/>
    </source>
</evidence>
<dbReference type="AlphaFoldDB" id="F4SV45"/>
<dbReference type="Proteomes" id="UP000004710">
    <property type="component" value="Unassembled WGS sequence"/>
</dbReference>
<name>F4SV45_ECOLX</name>
<evidence type="ECO:0000313" key="2">
    <source>
        <dbReference type="Proteomes" id="UP000004710"/>
    </source>
</evidence>
<proteinExistence type="predicted"/>
<accession>F4SV45</accession>
<dbReference type="HOGENOM" id="CLU_3356122_0_0_6"/>
<gene>
    <name evidence="1" type="ORF">ECIG_00371</name>
</gene>
<sequence>MPDKNEASDTSPPVFGVITYIINDARSGEFDDCPVM</sequence>
<protein>
    <submittedName>
        <fullName evidence="1">Putative peptidase</fullName>
    </submittedName>
</protein>
<reference evidence="1 2" key="1">
    <citation type="submission" date="2010-01" db="EMBL/GenBank/DDBJ databases">
        <title>The Genome Sequence of Escherichia coli M605.</title>
        <authorList>
            <consortium name="The Broad Institute Genome Sequencing Platform"/>
            <consortium name="The Broad Institute Genome Sequencing Center for Infectious Disease"/>
            <person name="Feldgarden M."/>
            <person name="Gordon D.M."/>
            <person name="Johnson J.R."/>
            <person name="Johnston B.D."/>
            <person name="Young S."/>
            <person name="Zeng Q."/>
            <person name="Koehrsen M."/>
            <person name="Alvarado L."/>
            <person name="Berlin A.M."/>
            <person name="Borenstein D."/>
            <person name="Chapman S.B."/>
            <person name="Chen Z."/>
            <person name="Engels R."/>
            <person name="Freedman E."/>
            <person name="Gellesch M."/>
            <person name="Goldberg J."/>
            <person name="Griggs A."/>
            <person name="Gujja S."/>
            <person name="Heilman E.R."/>
            <person name="Heiman D.I."/>
            <person name="Hepburn T.A."/>
            <person name="Howarth C."/>
            <person name="Jen D."/>
            <person name="Larson L."/>
            <person name="Lewis B."/>
            <person name="Mehta T."/>
            <person name="Park D."/>
            <person name="Pearson M."/>
            <person name="Richards J."/>
            <person name="Roberts A."/>
            <person name="Saif S."/>
            <person name="Shea T.D."/>
            <person name="Shenoy N."/>
            <person name="Sisk P."/>
            <person name="Stolte C."/>
            <person name="Sykes S.N."/>
            <person name="Walk T."/>
            <person name="White J."/>
            <person name="Yandava C."/>
            <person name="Haas B."/>
            <person name="Henn M.R."/>
            <person name="Nusbaum C."/>
            <person name="Birren B."/>
        </authorList>
    </citation>
    <scope>NUCLEOTIDE SEQUENCE [LARGE SCALE GENOMIC DNA]</scope>
    <source>
        <strain evidence="1 2">M605</strain>
    </source>
</reference>
<dbReference type="EMBL" id="GL883901">
    <property type="protein sequence ID" value="EGI16867.1"/>
    <property type="molecule type" value="Genomic_DNA"/>
</dbReference>